<organism evidence="5 6">
    <name type="scientific">Aquincola tertiaricarbonis</name>
    <dbReference type="NCBI Taxonomy" id="391953"/>
    <lineage>
        <taxon>Bacteria</taxon>
        <taxon>Pseudomonadati</taxon>
        <taxon>Pseudomonadota</taxon>
        <taxon>Betaproteobacteria</taxon>
        <taxon>Burkholderiales</taxon>
        <taxon>Sphaerotilaceae</taxon>
        <taxon>Aquincola</taxon>
    </lineage>
</organism>
<dbReference type="InterPro" id="IPR000524">
    <property type="entry name" value="Tscrpt_reg_HTH_GntR"/>
</dbReference>
<dbReference type="SUPFAM" id="SSF46785">
    <property type="entry name" value="Winged helix' DNA-binding domain"/>
    <property type="match status" value="1"/>
</dbReference>
<evidence type="ECO:0000256" key="3">
    <source>
        <dbReference type="ARBA" id="ARBA00023163"/>
    </source>
</evidence>
<evidence type="ECO:0000259" key="4">
    <source>
        <dbReference type="PROSITE" id="PS50949"/>
    </source>
</evidence>
<dbReference type="Gene3D" id="1.10.10.10">
    <property type="entry name" value="Winged helix-like DNA-binding domain superfamily/Winged helix DNA-binding domain"/>
    <property type="match status" value="1"/>
</dbReference>
<feature type="domain" description="HTH gntR-type" evidence="4">
    <location>
        <begin position="18"/>
        <end position="85"/>
    </location>
</feature>
<proteinExistence type="predicted"/>
<dbReference type="Pfam" id="PF00392">
    <property type="entry name" value="GntR"/>
    <property type="match status" value="1"/>
</dbReference>
<keyword evidence="6" id="KW-1185">Reference proteome</keyword>
<dbReference type="CDD" id="cd07377">
    <property type="entry name" value="WHTH_GntR"/>
    <property type="match status" value="1"/>
</dbReference>
<dbReference type="InterPro" id="IPR036390">
    <property type="entry name" value="WH_DNA-bd_sf"/>
</dbReference>
<protein>
    <submittedName>
        <fullName evidence="5">GntR family transcriptional regulator</fullName>
    </submittedName>
</protein>
<dbReference type="EMBL" id="CP097635">
    <property type="protein sequence ID" value="URI07603.1"/>
    <property type="molecule type" value="Genomic_DNA"/>
</dbReference>
<evidence type="ECO:0000313" key="6">
    <source>
        <dbReference type="Proteomes" id="UP001056201"/>
    </source>
</evidence>
<keyword evidence="3" id="KW-0804">Transcription</keyword>
<dbReference type="InterPro" id="IPR011711">
    <property type="entry name" value="GntR_C"/>
</dbReference>
<evidence type="ECO:0000256" key="2">
    <source>
        <dbReference type="ARBA" id="ARBA00023125"/>
    </source>
</evidence>
<gene>
    <name evidence="5" type="ORF">MW290_02985</name>
</gene>
<dbReference type="SMART" id="SM00895">
    <property type="entry name" value="FCD"/>
    <property type="match status" value="1"/>
</dbReference>
<keyword evidence="2" id="KW-0238">DNA-binding</keyword>
<dbReference type="InterPro" id="IPR036388">
    <property type="entry name" value="WH-like_DNA-bd_sf"/>
</dbReference>
<dbReference type="PANTHER" id="PTHR43537:SF51">
    <property type="entry name" value="HTH-TYPE TRANSCRIPTIONAL REGULATOR LGOR-RELATED"/>
    <property type="match status" value="1"/>
</dbReference>
<accession>A0ABY4S3L9</accession>
<dbReference type="Proteomes" id="UP001056201">
    <property type="component" value="Chromosome 1"/>
</dbReference>
<name>A0ABY4S3L9_AQUTE</name>
<keyword evidence="1" id="KW-0805">Transcription regulation</keyword>
<dbReference type="SMART" id="SM00345">
    <property type="entry name" value="HTH_GNTR"/>
    <property type="match status" value="1"/>
</dbReference>
<dbReference type="Pfam" id="PF07729">
    <property type="entry name" value="FCD"/>
    <property type="match status" value="1"/>
</dbReference>
<reference evidence="5" key="1">
    <citation type="submission" date="2022-05" db="EMBL/GenBank/DDBJ databases">
        <title>An RpoN-dependent PEP-CTERM gene is involved in floc formation of an Aquincola tertiaricarbonis strain.</title>
        <authorList>
            <person name="Qiu D."/>
            <person name="Xia M."/>
        </authorList>
    </citation>
    <scope>NUCLEOTIDE SEQUENCE</scope>
    <source>
        <strain evidence="5">RN12</strain>
    </source>
</reference>
<sequence>MAPRSSSPCPQDLPLAAATRLGTVTARLRDDILSGVYRPGQRLTEVALSEAMNTSRTPVTAALKALVEQGLVLYASHRGYWVREFSLDEVLEAYEVRGCLEGLACRRAAERGLPAALAERMQACIDLGERVTAGPRLAAQDHAAYSRMNVDFHNAILAASGNRQLDGFVRRANDMPIASDRMVLWGDRDIVRRSHDAHVRMLDAMRQGQGMRAETLMREHIHEAAQVIRQHWPRIVASARAAPPLAAVPSGPG</sequence>
<dbReference type="RefSeq" id="WP_250195837.1">
    <property type="nucleotide sequence ID" value="NZ_CP097635.1"/>
</dbReference>
<dbReference type="SUPFAM" id="SSF48008">
    <property type="entry name" value="GntR ligand-binding domain-like"/>
    <property type="match status" value="1"/>
</dbReference>
<dbReference type="PANTHER" id="PTHR43537">
    <property type="entry name" value="TRANSCRIPTIONAL REGULATOR, GNTR FAMILY"/>
    <property type="match status" value="1"/>
</dbReference>
<dbReference type="Gene3D" id="1.20.120.530">
    <property type="entry name" value="GntR ligand-binding domain-like"/>
    <property type="match status" value="1"/>
</dbReference>
<evidence type="ECO:0000256" key="1">
    <source>
        <dbReference type="ARBA" id="ARBA00023015"/>
    </source>
</evidence>
<dbReference type="InterPro" id="IPR008920">
    <property type="entry name" value="TF_FadR/GntR_C"/>
</dbReference>
<dbReference type="PROSITE" id="PS50949">
    <property type="entry name" value="HTH_GNTR"/>
    <property type="match status" value="1"/>
</dbReference>
<evidence type="ECO:0000313" key="5">
    <source>
        <dbReference type="EMBL" id="URI07603.1"/>
    </source>
</evidence>